<keyword evidence="3" id="KW-1185">Reference proteome</keyword>
<dbReference type="EMBL" id="JAJSOF020000037">
    <property type="protein sequence ID" value="KAJ4428126.1"/>
    <property type="molecule type" value="Genomic_DNA"/>
</dbReference>
<evidence type="ECO:0008006" key="4">
    <source>
        <dbReference type="Google" id="ProtNLM"/>
    </source>
</evidence>
<feature type="region of interest" description="Disordered" evidence="1">
    <location>
        <begin position="226"/>
        <end position="257"/>
    </location>
</feature>
<evidence type="ECO:0000256" key="1">
    <source>
        <dbReference type="SAM" id="MobiDB-lite"/>
    </source>
</evidence>
<accession>A0ABQ8S2A2</accession>
<comment type="caution">
    <text evidence="2">The sequence shown here is derived from an EMBL/GenBank/DDBJ whole genome shotgun (WGS) entry which is preliminary data.</text>
</comment>
<gene>
    <name evidence="2" type="ORF">ANN_24140</name>
</gene>
<proteinExistence type="predicted"/>
<dbReference type="Proteomes" id="UP001148838">
    <property type="component" value="Unassembled WGS sequence"/>
</dbReference>
<name>A0ABQ8S2A2_PERAM</name>
<reference evidence="2 3" key="1">
    <citation type="journal article" date="2022" name="Allergy">
        <title>Genome assembly and annotation of Periplaneta americana reveal a comprehensive cockroach allergen profile.</title>
        <authorList>
            <person name="Wang L."/>
            <person name="Xiong Q."/>
            <person name="Saelim N."/>
            <person name="Wang L."/>
            <person name="Nong W."/>
            <person name="Wan A.T."/>
            <person name="Shi M."/>
            <person name="Liu X."/>
            <person name="Cao Q."/>
            <person name="Hui J.H.L."/>
            <person name="Sookrung N."/>
            <person name="Leung T.F."/>
            <person name="Tungtrongchitr A."/>
            <person name="Tsui S.K.W."/>
        </authorList>
    </citation>
    <scope>NUCLEOTIDE SEQUENCE [LARGE SCALE GENOMIC DNA]</scope>
    <source>
        <strain evidence="2">PWHHKU_190912</strain>
    </source>
</reference>
<dbReference type="PANTHER" id="PTHR47027">
    <property type="entry name" value="REVERSE TRANSCRIPTASE DOMAIN-CONTAINING PROTEIN"/>
    <property type="match status" value="1"/>
</dbReference>
<evidence type="ECO:0000313" key="3">
    <source>
        <dbReference type="Proteomes" id="UP001148838"/>
    </source>
</evidence>
<evidence type="ECO:0000313" key="2">
    <source>
        <dbReference type="EMBL" id="KAJ4428126.1"/>
    </source>
</evidence>
<feature type="compositionally biased region" description="Low complexity" evidence="1">
    <location>
        <begin position="241"/>
        <end position="257"/>
    </location>
</feature>
<sequence>MGPILYIYRVTFVIGTHCCERVILVSVQSAASANATEIKDSRMQLRRERRVPFTSVQPRSIINVTEADGDIFKCVLNERLRKYSEQIPGESQCGFRPNRGTSDQIFTIKQMMEKYYEWDIDLHLLFIDFKQAFDSVNKEDLYGIRTHRHDTTVHDVIRLLIPALYKNQSDSLMAADGDCHHLCKLMAPVRHRWSINDVIGGIRNTVMPSDCSPVIKLLLLPPASANNSTAQLQPQDEDDSSASGSDTTGDTTDASDF</sequence>
<dbReference type="PANTHER" id="PTHR47027:SF20">
    <property type="entry name" value="REVERSE TRANSCRIPTASE-LIKE PROTEIN WITH RNA-DIRECTED DNA POLYMERASE DOMAIN"/>
    <property type="match status" value="1"/>
</dbReference>
<organism evidence="2 3">
    <name type="scientific">Periplaneta americana</name>
    <name type="common">American cockroach</name>
    <name type="synonym">Blatta americana</name>
    <dbReference type="NCBI Taxonomy" id="6978"/>
    <lineage>
        <taxon>Eukaryota</taxon>
        <taxon>Metazoa</taxon>
        <taxon>Ecdysozoa</taxon>
        <taxon>Arthropoda</taxon>
        <taxon>Hexapoda</taxon>
        <taxon>Insecta</taxon>
        <taxon>Pterygota</taxon>
        <taxon>Neoptera</taxon>
        <taxon>Polyneoptera</taxon>
        <taxon>Dictyoptera</taxon>
        <taxon>Blattodea</taxon>
        <taxon>Blattoidea</taxon>
        <taxon>Blattidae</taxon>
        <taxon>Blattinae</taxon>
        <taxon>Periplaneta</taxon>
    </lineage>
</organism>
<protein>
    <recommendedName>
        <fullName evidence="4">Reverse transcriptase domain-containing protein</fullName>
    </recommendedName>
</protein>